<evidence type="ECO:0000256" key="9">
    <source>
        <dbReference type="ARBA" id="ARBA00037405"/>
    </source>
</evidence>
<dbReference type="STRING" id="93759.A0A1R3GB45"/>
<evidence type="ECO:0000256" key="8">
    <source>
        <dbReference type="ARBA" id="ARBA00023316"/>
    </source>
</evidence>
<dbReference type="InterPro" id="IPR005150">
    <property type="entry name" value="Cellulose_synth"/>
</dbReference>
<dbReference type="GO" id="GO:0000139">
    <property type="term" value="C:Golgi membrane"/>
    <property type="evidence" value="ECO:0007669"/>
    <property type="project" value="UniProtKB-SubCell"/>
</dbReference>
<proteinExistence type="predicted"/>
<evidence type="ECO:0000256" key="10">
    <source>
        <dbReference type="PIRSR" id="PIRSR605150-2"/>
    </source>
</evidence>
<dbReference type="Pfam" id="PF03552">
    <property type="entry name" value="Cellulose_synt"/>
    <property type="match status" value="1"/>
</dbReference>
<organism evidence="12 13">
    <name type="scientific">Corchorus olitorius</name>
    <dbReference type="NCBI Taxonomy" id="93759"/>
    <lineage>
        <taxon>Eukaryota</taxon>
        <taxon>Viridiplantae</taxon>
        <taxon>Streptophyta</taxon>
        <taxon>Embryophyta</taxon>
        <taxon>Tracheophyta</taxon>
        <taxon>Spermatophyta</taxon>
        <taxon>Magnoliopsida</taxon>
        <taxon>eudicotyledons</taxon>
        <taxon>Gunneridae</taxon>
        <taxon>Pentapetalae</taxon>
        <taxon>rosids</taxon>
        <taxon>malvids</taxon>
        <taxon>Malvales</taxon>
        <taxon>Malvaceae</taxon>
        <taxon>Grewioideae</taxon>
        <taxon>Apeibeae</taxon>
        <taxon>Corchorus</taxon>
    </lineage>
</organism>
<keyword evidence="4 11" id="KW-0812">Transmembrane</keyword>
<dbReference type="GO" id="GO:0071555">
    <property type="term" value="P:cell wall organization"/>
    <property type="evidence" value="ECO:0007669"/>
    <property type="project" value="UniProtKB-KW"/>
</dbReference>
<comment type="subcellular location">
    <subcellularLocation>
        <location evidence="1">Golgi apparatus membrane</location>
        <topology evidence="1">Multi-pass membrane protein</topology>
    </subcellularLocation>
</comment>
<feature type="binding site" evidence="10">
    <location>
        <position position="112"/>
    </location>
    <ligand>
        <name>UDP-alpha-D-glucose</name>
        <dbReference type="ChEBI" id="CHEBI:58885"/>
    </ligand>
</feature>
<evidence type="ECO:0000256" key="11">
    <source>
        <dbReference type="SAM" id="Phobius"/>
    </source>
</evidence>
<keyword evidence="5 11" id="KW-1133">Transmembrane helix</keyword>
<dbReference type="AlphaFoldDB" id="A0A1R3GB45"/>
<keyword evidence="13" id="KW-1185">Reference proteome</keyword>
<dbReference type="GO" id="GO:0016760">
    <property type="term" value="F:cellulose synthase (UDP-forming) activity"/>
    <property type="evidence" value="ECO:0007669"/>
    <property type="project" value="InterPro"/>
</dbReference>
<dbReference type="FunFam" id="3.90.550.10:FF:000138">
    <property type="entry name" value="Cellulose synthase isolog"/>
    <property type="match status" value="1"/>
</dbReference>
<sequence length="202" mass="23399">MAKNGYVPLFETKPVKGRTFFKLFAASILVSICFIFIYRLSFFPVEGKPVEKWSWIGMFLAELWFSFYWFLTAACRWNCVYRIPFKDSLSQRFGKDLPGVDIFVCTADPLIEPPSLVINTVLSLMAYDYPPEKLSVYLSDDGGSDLTFYAMLEAAAFSKKWLPFCRKFKVEPRSPEAYFKTALEPVLDHVQTKEWRSIEVIN</sequence>
<gene>
    <name evidence="12" type="ORF">COLO4_36090</name>
</gene>
<accession>A0A1R3GB45</accession>
<evidence type="ECO:0000313" key="12">
    <source>
        <dbReference type="EMBL" id="OMO55277.1"/>
    </source>
</evidence>
<keyword evidence="3" id="KW-0808">Transferase</keyword>
<keyword evidence="7 11" id="KW-0472">Membrane</keyword>
<dbReference type="OrthoDB" id="1929172at2759"/>
<evidence type="ECO:0000256" key="7">
    <source>
        <dbReference type="ARBA" id="ARBA00023136"/>
    </source>
</evidence>
<protein>
    <submittedName>
        <fullName evidence="12">Cellulose synthase</fullName>
    </submittedName>
</protein>
<evidence type="ECO:0000256" key="6">
    <source>
        <dbReference type="ARBA" id="ARBA00023034"/>
    </source>
</evidence>
<dbReference type="Gene3D" id="3.90.550.10">
    <property type="entry name" value="Spore Coat Polysaccharide Biosynthesis Protein SpsA, Chain A"/>
    <property type="match status" value="1"/>
</dbReference>
<dbReference type="GO" id="GO:0030244">
    <property type="term" value="P:cellulose biosynthetic process"/>
    <property type="evidence" value="ECO:0007669"/>
    <property type="project" value="InterPro"/>
</dbReference>
<name>A0A1R3GB45_9ROSI</name>
<comment type="function">
    <text evidence="9">Thought to be a Golgi-localized beta-glycan synthase that polymerize the backbones of noncellulosic polysaccharides (hemicelluloses) of plant cell wall.</text>
</comment>
<keyword evidence="6" id="KW-0333">Golgi apparatus</keyword>
<comment type="caution">
    <text evidence="12">The sequence shown here is derived from an EMBL/GenBank/DDBJ whole genome shotgun (WGS) entry which is preliminary data.</text>
</comment>
<reference evidence="13" key="1">
    <citation type="submission" date="2013-09" db="EMBL/GenBank/DDBJ databases">
        <title>Corchorus olitorius genome sequencing.</title>
        <authorList>
            <person name="Alam M."/>
            <person name="Haque M.S."/>
            <person name="Islam M.S."/>
            <person name="Emdad E.M."/>
            <person name="Islam M.M."/>
            <person name="Ahmed B."/>
            <person name="Halim A."/>
            <person name="Hossen Q.M.M."/>
            <person name="Hossain M.Z."/>
            <person name="Ahmed R."/>
            <person name="Khan M.M."/>
            <person name="Islam R."/>
            <person name="Rashid M.M."/>
            <person name="Khan S.A."/>
            <person name="Rahman M.S."/>
            <person name="Alam M."/>
            <person name="Yahiya A.S."/>
            <person name="Khan M.S."/>
            <person name="Azam M.S."/>
            <person name="Haque T."/>
            <person name="Lashkar M.Z.H."/>
            <person name="Akhand A.I."/>
            <person name="Morshed G."/>
            <person name="Roy S."/>
            <person name="Uddin K.S."/>
            <person name="Rabeya T."/>
            <person name="Hossain A.S."/>
            <person name="Chowdhury A."/>
            <person name="Snigdha A.R."/>
            <person name="Mortoza M.S."/>
            <person name="Matin S.A."/>
            <person name="Hoque S.M.E."/>
            <person name="Islam M.K."/>
            <person name="Roy D.K."/>
            <person name="Haider R."/>
            <person name="Moosa M.M."/>
            <person name="Elias S.M."/>
            <person name="Hasan A.M."/>
            <person name="Jahan S."/>
            <person name="Shafiuddin M."/>
            <person name="Mahmood N."/>
            <person name="Shommy N.S."/>
        </authorList>
    </citation>
    <scope>NUCLEOTIDE SEQUENCE [LARGE SCALE GENOMIC DNA]</scope>
    <source>
        <strain evidence="13">cv. O-4</strain>
    </source>
</reference>
<keyword evidence="2" id="KW-0328">Glycosyltransferase</keyword>
<keyword evidence="8" id="KW-0961">Cell wall biogenesis/degradation</keyword>
<evidence type="ECO:0000256" key="5">
    <source>
        <dbReference type="ARBA" id="ARBA00022989"/>
    </source>
</evidence>
<evidence type="ECO:0000256" key="1">
    <source>
        <dbReference type="ARBA" id="ARBA00004653"/>
    </source>
</evidence>
<dbReference type="Proteomes" id="UP000187203">
    <property type="component" value="Unassembled WGS sequence"/>
</dbReference>
<feature type="transmembrane region" description="Helical" evidence="11">
    <location>
        <begin position="53"/>
        <end position="71"/>
    </location>
</feature>
<feature type="transmembrane region" description="Helical" evidence="11">
    <location>
        <begin position="20"/>
        <end position="41"/>
    </location>
</feature>
<evidence type="ECO:0000256" key="2">
    <source>
        <dbReference type="ARBA" id="ARBA00022676"/>
    </source>
</evidence>
<feature type="binding site" evidence="10">
    <location>
        <position position="141"/>
    </location>
    <ligand>
        <name>UDP-alpha-D-glucose</name>
        <dbReference type="ChEBI" id="CHEBI:58885"/>
    </ligand>
</feature>
<dbReference type="InterPro" id="IPR029044">
    <property type="entry name" value="Nucleotide-diphossugar_trans"/>
</dbReference>
<evidence type="ECO:0000256" key="3">
    <source>
        <dbReference type="ARBA" id="ARBA00022679"/>
    </source>
</evidence>
<evidence type="ECO:0000256" key="4">
    <source>
        <dbReference type="ARBA" id="ARBA00022692"/>
    </source>
</evidence>
<dbReference type="PANTHER" id="PTHR13301">
    <property type="entry name" value="X-BOX TRANSCRIPTION FACTOR-RELATED"/>
    <property type="match status" value="1"/>
</dbReference>
<evidence type="ECO:0000313" key="13">
    <source>
        <dbReference type="Proteomes" id="UP000187203"/>
    </source>
</evidence>
<dbReference type="EMBL" id="AWUE01022998">
    <property type="protein sequence ID" value="OMO55277.1"/>
    <property type="molecule type" value="Genomic_DNA"/>
</dbReference>